<dbReference type="PROSITE" id="PS50863">
    <property type="entry name" value="B3"/>
    <property type="match status" value="2"/>
</dbReference>
<gene>
    <name evidence="8" type="primary">LOC104595835</name>
</gene>
<dbReference type="InParanoid" id="A0A1U7ZLW3"/>
<reference evidence="8" key="1">
    <citation type="submission" date="2025-08" db="UniProtKB">
        <authorList>
            <consortium name="RefSeq"/>
        </authorList>
    </citation>
    <scope>IDENTIFICATION</scope>
</reference>
<dbReference type="RefSeq" id="XP_010255053.1">
    <property type="nucleotide sequence ID" value="XM_010256751.2"/>
</dbReference>
<dbReference type="Gene3D" id="2.40.330.10">
    <property type="entry name" value="DNA-binding pseudobarrel domain"/>
    <property type="match status" value="2"/>
</dbReference>
<name>A0A1U7ZLW3_NELNU</name>
<proteinExistence type="predicted"/>
<evidence type="ECO:0000256" key="3">
    <source>
        <dbReference type="ARBA" id="ARBA00023125"/>
    </source>
</evidence>
<accession>A0A1U7ZLW3</accession>
<dbReference type="SMART" id="SM01019">
    <property type="entry name" value="B3"/>
    <property type="match status" value="2"/>
</dbReference>
<comment type="subcellular location">
    <subcellularLocation>
        <location evidence="1">Nucleus</location>
    </subcellularLocation>
</comment>
<evidence type="ECO:0000256" key="1">
    <source>
        <dbReference type="ARBA" id="ARBA00004123"/>
    </source>
</evidence>
<keyword evidence="5" id="KW-0539">Nucleus</keyword>
<dbReference type="FunCoup" id="A0A1U7ZLW3">
    <property type="interactions" value="101"/>
</dbReference>
<dbReference type="OMA" id="DECTFEF"/>
<dbReference type="AlphaFoldDB" id="A0A1U7ZLW3"/>
<keyword evidence="2" id="KW-0805">Transcription regulation</keyword>
<dbReference type="PANTHER" id="PTHR31920">
    <property type="entry name" value="B3 DOMAIN-CONTAINING"/>
    <property type="match status" value="1"/>
</dbReference>
<sequence length="307" mass="36103">MVQARRRAFNHDKSPHFFKVFFPDQSSERLRVPPPFIKHFNGVIPERVILRSRIGRFWSVEMAQDEDNWFFQDGWKEFVQDNSLRSGYFLVFRYNYNSSFDVLIFDSTSCEKEEFSTCTNGGRRKAEEAKEDLNKNTSSLKRVYFVRNPQEVRRKKCGCTQSKRAVAVEAEEERVPKAEKLVKPKEKIVTKANKLDKPKNPQFTACFSMLMAHLLYIPKKVVTENMFKVHPNMILCDPRGRSWPVKVFTWRDGRIVIGSGWYDFWKANNLKSQDECTFEFCGKGKNDNVIQVHIQRSRVMASTSFRH</sequence>
<dbReference type="GO" id="GO:0005634">
    <property type="term" value="C:nucleus"/>
    <property type="evidence" value="ECO:0007669"/>
    <property type="project" value="UniProtKB-SubCell"/>
</dbReference>
<dbReference type="GeneID" id="104595835"/>
<dbReference type="CDD" id="cd10017">
    <property type="entry name" value="B3_DNA"/>
    <property type="match status" value="2"/>
</dbReference>
<dbReference type="OrthoDB" id="1666376at2759"/>
<dbReference type="InterPro" id="IPR003340">
    <property type="entry name" value="B3_DNA-bd"/>
</dbReference>
<dbReference type="Proteomes" id="UP000189703">
    <property type="component" value="Unplaced"/>
</dbReference>
<dbReference type="Pfam" id="PF02362">
    <property type="entry name" value="B3"/>
    <property type="match status" value="2"/>
</dbReference>
<dbReference type="PANTHER" id="PTHR31920:SF135">
    <property type="entry name" value="B3 DOMAIN-CONTAINING PROTEIN OS03G0621600-RELATED"/>
    <property type="match status" value="1"/>
</dbReference>
<evidence type="ECO:0000313" key="7">
    <source>
        <dbReference type="Proteomes" id="UP000189703"/>
    </source>
</evidence>
<dbReference type="InterPro" id="IPR015300">
    <property type="entry name" value="DNA-bd_pseudobarrel_sf"/>
</dbReference>
<dbReference type="SUPFAM" id="SSF101936">
    <property type="entry name" value="DNA-binding pseudobarrel domain"/>
    <property type="match status" value="2"/>
</dbReference>
<keyword evidence="7" id="KW-1185">Reference proteome</keyword>
<dbReference type="InterPro" id="IPR050655">
    <property type="entry name" value="Plant_B3_domain"/>
</dbReference>
<feature type="domain" description="TF-B3" evidence="6">
    <location>
        <begin position="200"/>
        <end position="298"/>
    </location>
</feature>
<feature type="domain" description="TF-B3" evidence="6">
    <location>
        <begin position="15"/>
        <end position="108"/>
    </location>
</feature>
<keyword evidence="3" id="KW-0238">DNA-binding</keyword>
<evidence type="ECO:0000259" key="6">
    <source>
        <dbReference type="PROSITE" id="PS50863"/>
    </source>
</evidence>
<dbReference type="GO" id="GO:0003677">
    <property type="term" value="F:DNA binding"/>
    <property type="evidence" value="ECO:0007669"/>
    <property type="project" value="UniProtKB-KW"/>
</dbReference>
<evidence type="ECO:0000256" key="4">
    <source>
        <dbReference type="ARBA" id="ARBA00023163"/>
    </source>
</evidence>
<evidence type="ECO:0000313" key="8">
    <source>
        <dbReference type="RefSeq" id="XP_010255053.1"/>
    </source>
</evidence>
<organism evidence="7 8">
    <name type="scientific">Nelumbo nucifera</name>
    <name type="common">Sacred lotus</name>
    <dbReference type="NCBI Taxonomy" id="4432"/>
    <lineage>
        <taxon>Eukaryota</taxon>
        <taxon>Viridiplantae</taxon>
        <taxon>Streptophyta</taxon>
        <taxon>Embryophyta</taxon>
        <taxon>Tracheophyta</taxon>
        <taxon>Spermatophyta</taxon>
        <taxon>Magnoliopsida</taxon>
        <taxon>Proteales</taxon>
        <taxon>Nelumbonaceae</taxon>
        <taxon>Nelumbo</taxon>
    </lineage>
</organism>
<evidence type="ECO:0000256" key="5">
    <source>
        <dbReference type="ARBA" id="ARBA00023242"/>
    </source>
</evidence>
<dbReference type="eggNOG" id="ENOG502S1NW">
    <property type="taxonomic scope" value="Eukaryota"/>
</dbReference>
<dbReference type="KEGG" id="nnu:104595835"/>
<keyword evidence="4" id="KW-0804">Transcription</keyword>
<protein>
    <submittedName>
        <fullName evidence="8">B3 domain-containing protein At5g66980 isoform X1</fullName>
    </submittedName>
</protein>
<evidence type="ECO:0000256" key="2">
    <source>
        <dbReference type="ARBA" id="ARBA00023015"/>
    </source>
</evidence>